<comment type="similarity">
    <text evidence="1">Belongs to the protein-tyrosine phosphatase family.</text>
</comment>
<name>A0ABV2TK70_9RHOO</name>
<dbReference type="InterPro" id="IPR004861">
    <property type="entry name" value="Siw14-like"/>
</dbReference>
<accession>A0ABV2TK70</accession>
<dbReference type="InterPro" id="IPR029021">
    <property type="entry name" value="Prot-tyrosine_phosphatase-like"/>
</dbReference>
<proteinExistence type="inferred from homology"/>
<evidence type="ECO:0000313" key="4">
    <source>
        <dbReference type="EMBL" id="MET7014303.1"/>
    </source>
</evidence>
<feature type="chain" id="PRO_5045335565" evidence="2">
    <location>
        <begin position="21"/>
        <end position="193"/>
    </location>
</feature>
<organism evidence="4 5">
    <name type="scientific">Uliginosibacterium flavum</name>
    <dbReference type="NCBI Taxonomy" id="1396831"/>
    <lineage>
        <taxon>Bacteria</taxon>
        <taxon>Pseudomonadati</taxon>
        <taxon>Pseudomonadota</taxon>
        <taxon>Betaproteobacteria</taxon>
        <taxon>Rhodocyclales</taxon>
        <taxon>Zoogloeaceae</taxon>
        <taxon>Uliginosibacterium</taxon>
    </lineage>
</organism>
<keyword evidence="2" id="KW-0732">Signal</keyword>
<dbReference type="PROSITE" id="PS50056">
    <property type="entry name" value="TYR_PHOSPHATASE_2"/>
    <property type="match status" value="1"/>
</dbReference>
<dbReference type="Proteomes" id="UP001549691">
    <property type="component" value="Unassembled WGS sequence"/>
</dbReference>
<dbReference type="Pfam" id="PF03162">
    <property type="entry name" value="Y_phosphatase2"/>
    <property type="match status" value="1"/>
</dbReference>
<keyword evidence="5" id="KW-1185">Reference proteome</keyword>
<evidence type="ECO:0000256" key="2">
    <source>
        <dbReference type="SAM" id="SignalP"/>
    </source>
</evidence>
<dbReference type="RefSeq" id="WP_354600765.1">
    <property type="nucleotide sequence ID" value="NZ_JBEWZI010000008.1"/>
</dbReference>
<feature type="signal peptide" evidence="2">
    <location>
        <begin position="1"/>
        <end position="20"/>
    </location>
</feature>
<dbReference type="EMBL" id="JBEWZI010000008">
    <property type="protein sequence ID" value="MET7014303.1"/>
    <property type="molecule type" value="Genomic_DNA"/>
</dbReference>
<dbReference type="InterPro" id="IPR016130">
    <property type="entry name" value="Tyr_Pase_AS"/>
</dbReference>
<dbReference type="Gene3D" id="3.90.190.10">
    <property type="entry name" value="Protein tyrosine phosphatase superfamily"/>
    <property type="match status" value="1"/>
</dbReference>
<evidence type="ECO:0000256" key="1">
    <source>
        <dbReference type="ARBA" id="ARBA00009580"/>
    </source>
</evidence>
<dbReference type="PANTHER" id="PTHR31126">
    <property type="entry name" value="TYROSINE-PROTEIN PHOSPHATASE"/>
    <property type="match status" value="1"/>
</dbReference>
<sequence>MRAFTLIVLGLTLSLQTALAAPELRPEKWARPVIDTSVGNLFQVAPDLYRAEQPGKSDVADLKALGIKSFMNLREYHSDSADFEKQGFTRLRHAMAAGSVKSEDLVIVLRQINQAAKPVLVHCWHGSDRTGFVIAGYRLVFQGWSKAEAIDELRRGGFGYHERTYPNVKKTIEALDVEAIKRAVFEDKAASVR</sequence>
<dbReference type="InterPro" id="IPR000387">
    <property type="entry name" value="Tyr_Pase_dom"/>
</dbReference>
<protein>
    <submittedName>
        <fullName evidence="4">Tyrosine-protein phosphatase</fullName>
    </submittedName>
</protein>
<dbReference type="PROSITE" id="PS00383">
    <property type="entry name" value="TYR_PHOSPHATASE_1"/>
    <property type="match status" value="1"/>
</dbReference>
<reference evidence="4 5" key="1">
    <citation type="submission" date="2024-07" db="EMBL/GenBank/DDBJ databases">
        <title>Uliginosibacterium flavum JJ3220;KACC:17644.</title>
        <authorList>
            <person name="Kim M.K."/>
        </authorList>
    </citation>
    <scope>NUCLEOTIDE SEQUENCE [LARGE SCALE GENOMIC DNA]</scope>
    <source>
        <strain evidence="4 5">KACC:17644</strain>
    </source>
</reference>
<feature type="domain" description="Tyrosine specific protein phosphatases" evidence="3">
    <location>
        <begin position="103"/>
        <end position="155"/>
    </location>
</feature>
<dbReference type="SUPFAM" id="SSF52799">
    <property type="entry name" value="(Phosphotyrosine protein) phosphatases II"/>
    <property type="match status" value="1"/>
</dbReference>
<comment type="caution">
    <text evidence="4">The sequence shown here is derived from an EMBL/GenBank/DDBJ whole genome shotgun (WGS) entry which is preliminary data.</text>
</comment>
<dbReference type="PANTHER" id="PTHR31126:SF72">
    <property type="entry name" value="DUAL SPECIFICITY PROTEIN PHOSPHATASE TPBA"/>
    <property type="match status" value="1"/>
</dbReference>
<evidence type="ECO:0000313" key="5">
    <source>
        <dbReference type="Proteomes" id="UP001549691"/>
    </source>
</evidence>
<gene>
    <name evidence="4" type="ORF">ABXR19_08875</name>
</gene>
<evidence type="ECO:0000259" key="3">
    <source>
        <dbReference type="PROSITE" id="PS50056"/>
    </source>
</evidence>